<dbReference type="SUPFAM" id="SSF56112">
    <property type="entry name" value="Protein kinase-like (PK-like)"/>
    <property type="match status" value="1"/>
</dbReference>
<gene>
    <name evidence="2" type="ORF">Acaty_c0390</name>
</gene>
<dbReference type="RefSeq" id="WP_004870451.1">
    <property type="nucleotide sequence ID" value="NZ_CP005986.1"/>
</dbReference>
<dbReference type="InterPro" id="IPR011009">
    <property type="entry name" value="Kinase-like_dom_sf"/>
</dbReference>
<evidence type="ECO:0000259" key="1">
    <source>
        <dbReference type="Pfam" id="PF01636"/>
    </source>
</evidence>
<dbReference type="AlphaFoldDB" id="A0A059ZRL7"/>
<proteinExistence type="predicted"/>
<name>A0A059ZRL7_ACICK</name>
<dbReference type="Gene3D" id="3.30.200.20">
    <property type="entry name" value="Phosphorylase Kinase, domain 1"/>
    <property type="match status" value="1"/>
</dbReference>
<dbReference type="GO" id="GO:0016740">
    <property type="term" value="F:transferase activity"/>
    <property type="evidence" value="ECO:0007669"/>
    <property type="project" value="UniProtKB-KW"/>
</dbReference>
<accession>A0A059ZRL7</accession>
<dbReference type="Gene3D" id="3.90.1200.10">
    <property type="match status" value="1"/>
</dbReference>
<dbReference type="Pfam" id="PF01636">
    <property type="entry name" value="APH"/>
    <property type="match status" value="1"/>
</dbReference>
<dbReference type="eggNOG" id="COG3178">
    <property type="taxonomic scope" value="Bacteria"/>
</dbReference>
<dbReference type="HOGENOM" id="CLU_021467_1_0_6"/>
<dbReference type="Proteomes" id="UP000005522">
    <property type="component" value="Chromosome"/>
</dbReference>
<sequence>MSQSPMAARPEPSPLPAQVRSWLAQWHLQDGAQALRGDASARRYWRLRGAMLAQFPAEDELLPFLRVQYRWQRAGLPVPRILAVQPRLGLILQEDLGDVDLKSRLDDRASAEAAMEAGLDLALRLAAAGRGQWSRPALPAYDATRLLGELRLFRDWYLPAHVPSAPSAAAEAALDEIFATLTARALAQPRVWVHRDFHARNILIHPRSGELVLIDFQDAVEGPWTYDLASLLWDRYWDWSQERRSAWIASYREGLVDAGFAPPSPEIFEAQVQSMALQRNLKILGIFCRLARRDGKEHYLDFLPRFWSYVWEGLGHDAKLAAYRDWFAPWAPASARP</sequence>
<reference evidence="2 3" key="1">
    <citation type="journal article" date="2009" name="J. Bacteriol.">
        <title>Draft genome sequence of the extremely acidophilic bacterium Acidithiobacillus caldus ATCC 51756 reveals metabolic versatility in the genus Acidithiobacillus.</title>
        <authorList>
            <person name="Valdes J."/>
            <person name="Quatrini R."/>
            <person name="Hallberg K."/>
            <person name="Dopson M."/>
            <person name="Valenzuela P.D."/>
            <person name="Holmes D.S."/>
        </authorList>
    </citation>
    <scope>NUCLEOTIDE SEQUENCE [LARGE SCALE GENOMIC DNA]</scope>
    <source>
        <strain evidence="3">ATCC 51756 / DSM 8584 / KU</strain>
    </source>
</reference>
<protein>
    <submittedName>
        <fullName evidence="2">Putative phosphotransferase</fullName>
    </submittedName>
</protein>
<dbReference type="InterPro" id="IPR002575">
    <property type="entry name" value="Aminoglycoside_PTrfase"/>
</dbReference>
<feature type="domain" description="Aminoglycoside phosphotransferase" evidence="1">
    <location>
        <begin position="33"/>
        <end position="256"/>
    </location>
</feature>
<dbReference type="EMBL" id="CP005986">
    <property type="protein sequence ID" value="AIA54280.1"/>
    <property type="molecule type" value="Genomic_DNA"/>
</dbReference>
<keyword evidence="2" id="KW-0808">Transferase</keyword>
<evidence type="ECO:0000313" key="2">
    <source>
        <dbReference type="EMBL" id="AIA54280.1"/>
    </source>
</evidence>
<organism evidence="2 3">
    <name type="scientific">Acidithiobacillus caldus (strain ATCC 51756 / DSM 8584 / KU)</name>
    <dbReference type="NCBI Taxonomy" id="637389"/>
    <lineage>
        <taxon>Bacteria</taxon>
        <taxon>Pseudomonadati</taxon>
        <taxon>Pseudomonadota</taxon>
        <taxon>Acidithiobacillia</taxon>
        <taxon>Acidithiobacillales</taxon>
        <taxon>Acidithiobacillaceae</taxon>
        <taxon>Acidithiobacillus</taxon>
    </lineage>
</organism>
<dbReference type="KEGG" id="acz:Acaty_c0390"/>
<evidence type="ECO:0000313" key="3">
    <source>
        <dbReference type="Proteomes" id="UP000005522"/>
    </source>
</evidence>